<comment type="caution">
    <text evidence="1">The sequence shown here is derived from an EMBL/GenBank/DDBJ whole genome shotgun (WGS) entry which is preliminary data.</text>
</comment>
<dbReference type="CDD" id="cd02518">
    <property type="entry name" value="GT2_SpsF"/>
    <property type="match status" value="1"/>
</dbReference>
<dbReference type="AlphaFoldDB" id="A0A8I0T4E0"/>
<evidence type="ECO:0000313" key="2">
    <source>
        <dbReference type="Proteomes" id="UP000660708"/>
    </source>
</evidence>
<proteinExistence type="predicted"/>
<dbReference type="Pfam" id="PF02348">
    <property type="entry name" value="CTP_transf_3"/>
    <property type="match status" value="1"/>
</dbReference>
<name>A0A8I0T4E0_9GAMM</name>
<dbReference type="RefSeq" id="WP_147389960.1">
    <property type="nucleotide sequence ID" value="NZ_AQHF01000024.1"/>
</dbReference>
<dbReference type="Proteomes" id="UP000660708">
    <property type="component" value="Unassembled WGS sequence"/>
</dbReference>
<dbReference type="GO" id="GO:0005829">
    <property type="term" value="C:cytosol"/>
    <property type="evidence" value="ECO:0007669"/>
    <property type="project" value="TreeGrafter"/>
</dbReference>
<keyword evidence="2" id="KW-1185">Reference proteome</keyword>
<protein>
    <recommendedName>
        <fullName evidence="3">Acylneuraminate cytidylyltransferase</fullName>
    </recommendedName>
</protein>
<dbReference type="EMBL" id="AQHF01000024">
    <property type="protein sequence ID" value="MBE0346875.1"/>
    <property type="molecule type" value="Genomic_DNA"/>
</dbReference>
<dbReference type="InterPro" id="IPR003329">
    <property type="entry name" value="Cytidylyl_trans"/>
</dbReference>
<reference evidence="1 2" key="1">
    <citation type="submission" date="2015-06" db="EMBL/GenBank/DDBJ databases">
        <title>Genome sequence of Pseudoalteromonas peptidolytica.</title>
        <authorList>
            <person name="Xie B.-B."/>
            <person name="Rong J.-C."/>
            <person name="Qin Q.-L."/>
            <person name="Zhang Y.-Z."/>
        </authorList>
    </citation>
    <scope>NUCLEOTIDE SEQUENCE [LARGE SCALE GENOMIC DNA]</scope>
    <source>
        <strain evidence="1 2">F12-50-A1</strain>
    </source>
</reference>
<dbReference type="PANTHER" id="PTHR42866:SF1">
    <property type="entry name" value="SPORE COAT POLYSACCHARIDE BIOSYNTHESIS PROTEIN SPSF"/>
    <property type="match status" value="1"/>
</dbReference>
<dbReference type="Gene3D" id="3.90.550.10">
    <property type="entry name" value="Spore Coat Polysaccharide Biosynthesis Protein SpsA, Chain A"/>
    <property type="match status" value="1"/>
</dbReference>
<evidence type="ECO:0008006" key="3">
    <source>
        <dbReference type="Google" id="ProtNLM"/>
    </source>
</evidence>
<organism evidence="1 2">
    <name type="scientific">Pseudoalteromonas peptidolytica F12-50-A1</name>
    <dbReference type="NCBI Taxonomy" id="1315280"/>
    <lineage>
        <taxon>Bacteria</taxon>
        <taxon>Pseudomonadati</taxon>
        <taxon>Pseudomonadota</taxon>
        <taxon>Gammaproteobacteria</taxon>
        <taxon>Alteromonadales</taxon>
        <taxon>Pseudoalteromonadaceae</taxon>
        <taxon>Pseudoalteromonas</taxon>
    </lineage>
</organism>
<sequence length="246" mass="27738">MSVYIFSQARFDSTRLPGKVLKAINGRSLLDYHIERVAQVKQAHQHVIVTSIEKNDDCIVTHLSDKDVIVRRGSKHNVLERFVQAAQALALTESDYIVRLTGDCPLVDPTLIDALIQFHLESGTDYSNIDVNTIPRGFDAEIFNFKGLLQVFNDAKEAYQQEHVTPYFYQHPTLFQCASLSFSPPRSAHLRLCVDELEDFQLVERVITHFGNDIDFVSANEIIDFLNMTPAVASINACVGQKKLGE</sequence>
<dbReference type="SUPFAM" id="SSF53448">
    <property type="entry name" value="Nucleotide-diphospho-sugar transferases"/>
    <property type="match status" value="1"/>
</dbReference>
<accession>A0A8I0T4E0</accession>
<dbReference type="PANTHER" id="PTHR42866">
    <property type="entry name" value="3-DEOXY-MANNO-OCTULOSONATE CYTIDYLYLTRANSFERASE"/>
    <property type="match status" value="1"/>
</dbReference>
<gene>
    <name evidence="1" type="ORF">PPEP_a3006</name>
</gene>
<evidence type="ECO:0000313" key="1">
    <source>
        <dbReference type="EMBL" id="MBE0346875.1"/>
    </source>
</evidence>
<dbReference type="InterPro" id="IPR029044">
    <property type="entry name" value="Nucleotide-diphossugar_trans"/>
</dbReference>